<feature type="compositionally biased region" description="Polar residues" evidence="1">
    <location>
        <begin position="1509"/>
        <end position="1526"/>
    </location>
</feature>
<dbReference type="InterPro" id="IPR014002">
    <property type="entry name" value="Agenet_dom_plant"/>
</dbReference>
<proteinExistence type="predicted"/>
<feature type="region of interest" description="Disordered" evidence="1">
    <location>
        <begin position="408"/>
        <end position="429"/>
    </location>
</feature>
<feature type="compositionally biased region" description="Polar residues" evidence="1">
    <location>
        <begin position="1341"/>
        <end position="1356"/>
    </location>
</feature>
<evidence type="ECO:0000313" key="3">
    <source>
        <dbReference type="EMBL" id="KAG9452277.1"/>
    </source>
</evidence>
<feature type="compositionally biased region" description="Polar residues" evidence="1">
    <location>
        <begin position="1129"/>
        <end position="1161"/>
    </location>
</feature>
<feature type="region of interest" description="Disordered" evidence="1">
    <location>
        <begin position="1309"/>
        <end position="1356"/>
    </location>
</feature>
<evidence type="ECO:0000313" key="4">
    <source>
        <dbReference type="Proteomes" id="UP000825729"/>
    </source>
</evidence>
<keyword evidence="4" id="KW-1185">Reference proteome</keyword>
<feature type="region of interest" description="Disordered" evidence="1">
    <location>
        <begin position="1509"/>
        <end position="1533"/>
    </location>
</feature>
<dbReference type="PANTHER" id="PTHR48429:SF1">
    <property type="entry name" value="AGENET DOMAIN-CONTAINING PROTEIN"/>
    <property type="match status" value="1"/>
</dbReference>
<dbReference type="PANTHER" id="PTHR48429">
    <property type="entry name" value="AGENET DOMAIN-CONTAINING PROTEIN"/>
    <property type="match status" value="1"/>
</dbReference>
<feature type="domain" description="Agenet" evidence="2">
    <location>
        <begin position="1723"/>
        <end position="1787"/>
    </location>
</feature>
<feature type="region of interest" description="Disordered" evidence="1">
    <location>
        <begin position="1"/>
        <end position="28"/>
    </location>
</feature>
<feature type="region of interest" description="Disordered" evidence="1">
    <location>
        <begin position="550"/>
        <end position="645"/>
    </location>
</feature>
<feature type="compositionally biased region" description="Low complexity" evidence="1">
    <location>
        <begin position="776"/>
        <end position="786"/>
    </location>
</feature>
<feature type="region of interest" description="Disordered" evidence="1">
    <location>
        <begin position="304"/>
        <end position="327"/>
    </location>
</feature>
<sequence length="2214" mass="236967">MRKRRPEGVLGSRVPTAVISSPDGGRDKLMDYDDNDFQSQNFHLVGEDASKFPPSLRSFTLPKYDLDDNLQVHLGFGIDETEVLLGIQSQQDNHWIEDFSRGSSGIEFSSSAAESCSISRRNNVWSEATSSESVEMLLKSVGQDEAITKQIIIEEPVASEGHDSLNNQMDSSTDKDQLLPTTTGDLIDTGPTVPPDKCMESVQNPCDGLDTFKSQLDDKDISNQTTAGGFADTSLTAPSDRNATSLPETGCVVPGHHLQSDNTSHAEDNESVPQTTVNNDQVASMEYTLESPKLTSLVICENDGSTEEKTEDDHSSGPSKMITDNPENFTTENVQIDSSSSSPPSQDAGCAELDKQKFQLQAEGPSGVLICDKSDTSVSNDAVGEKHALTDQLDNNPDPVESEVYEKNVVKDDPSEGNTEGDGKFQETPAGDLEIVVSVKSPDVMKIVDSQHDPEVSSSVIEDKQAFKGDKGSQFTSVVKVYSPADLIQTTGDASKVKVSNNNFGTHAAEFTSQHLESNAAVKKVIQSDPLVTSDSSILDKPLPVTTTEMEMSAEPVGNEIKKVDSSTQKNSEPNTLDEDAKTMPVEVQGLLPDAEVAEKSGDVKESKVSSELDVGCPLNSKTSTHAETTENKEPKLSSLPAPDVVDFNRKETSVDEVSGSSSEVISKGVTVLKSCSVAELPSDIFTGAPSRELTGSTDESHLSQSTSKAQEYQKEVSEDSTGPVVAVQSNNVLETLPCVGRVASSDVHLQSITSSLDASCHDNDQRVSAKGDGGSTVSSGDDSGGQVHASSEGDIANKYDEKSANLLNENVTVPDALNCPESAEAECGSPTIISSNEQSHIEKEHQEDSVRSIDSNASVGNDPCWVAASINQQPDISKSTSVDLSPEVDKSFTFEVGPLTNLSERETSKAWKPFPSAESFDVAQAQDVMVGSSARSKTTTVMSQDGQSGSKETPDECKVPESAAKVSGMDKRSGSSSSKGTSTKGKSAKETSSRKQKTEKDPKLSITPSNSAGAISRALQVEEVRLYPYNEGIAAKPSNIPTVQASNLPDLNSSASPILFHQPFTDLQQVQLRAQIFVYGSLIQGTAPDETFMVSAFGDGGRSMWESTWRISIERLQREKSPLCNIETPLSSRPGTRISEQVSRSETLPSKPQNAPTRSASKVGISSPLLNPIISSSSPLWNLTTPSRDALQSGNLPRGSILETYPSLPSLNPYQSPQMRQYMGNTTPWLSQATGIGSPWLVSPQTSSLDAGQQYSALSIAEAVQVTPARETSVLHTSSMQQAPPGQLPPIVGPTNMTSCPAVLMDMEKTPTSSSSKHASAEQKSRKRKKNPSPLELVQIPTSTQSRAEQTPVSSVNKHLTVSAGVMSSLQAITSRVSAGNFVATVTSGVSSSQVQAVGGWDAGKKVNFPEDTSKSVEQAKLLAGDAASHAEAAVKHCQLVWSELAHQKNSGLIKEVEAQLASASVAAAAAVSVAKAAAAAAKVASDAALQAKLMVDDALGIGTSAQGYDSVSSDGSRMTPSSTLKGKDKGNHSSSIIVAAREAARRRVEAASAAARRAENLDAVVKAAEIAAEAVAEAGTIIAMGDPVPLRLKELLESGPDGYWKLHQISGENRGEHSISNIDEGGSGRTSQKFDDEREPLSKEMSRQPGENFKGQVNGLHRVPVGSEKGLEGPKGRKVYELAKTIGVVPESETGSGVGTSLIAGNDECDRDQPAEGSKGCGIEEGSVVEVVSYENEVRGAWYSAKVLTVKDGKAFVCYDERFVEEGSDHLKEWVPLQGEGDRPPRIRIPHPMTAIIKSEGTRKRRRAATGIHTWSVGDRVDVWMRNGWWEAVVTEKDREDDTKITVQFSGDGQSSSVRVWNLRPSLEWDNHLWVECSNERHHFSIEGDAPQEKRQKLGRHEGGMNSQGVNRSDEILGKDISVDDSRKTGQSWSRMLTEKDKMFTVGKGVVEENNSDALKVKRIGLQTEGSKVIFGVPKPGKKRKFMEVSKHYVADRVPSKPGDGTDSMKFAKYLMPQGPGRGWKSAPKVDFRGKQPPASKPKVLRSGKAHTTQNKTATEKDNPLVSSDPDPLQNAKSSDCLEDNNVVSQNLLEVGSVPAGVLVPANAPASKKKSSSAADADKGMKGKLGPVVKSARDDEKFATVHDHHPAKTMTDAVEPRRSNRRIQPTSRLLEGLQSSSLIVAKMPPVSHEKGTKARQKNALSSKGNNQG</sequence>
<organism evidence="3 4">
    <name type="scientific">Aristolochia fimbriata</name>
    <name type="common">White veined hardy Dutchman's pipe vine</name>
    <dbReference type="NCBI Taxonomy" id="158543"/>
    <lineage>
        <taxon>Eukaryota</taxon>
        <taxon>Viridiplantae</taxon>
        <taxon>Streptophyta</taxon>
        <taxon>Embryophyta</taxon>
        <taxon>Tracheophyta</taxon>
        <taxon>Spermatophyta</taxon>
        <taxon>Magnoliopsida</taxon>
        <taxon>Magnoliidae</taxon>
        <taxon>Piperales</taxon>
        <taxon>Aristolochiaceae</taxon>
        <taxon>Aristolochia</taxon>
    </lineage>
</organism>
<gene>
    <name evidence="3" type="ORF">H6P81_005181</name>
</gene>
<evidence type="ECO:0000259" key="2">
    <source>
        <dbReference type="SMART" id="SM00743"/>
    </source>
</evidence>
<feature type="compositionally biased region" description="Basic and acidic residues" evidence="1">
    <location>
        <begin position="988"/>
        <end position="1004"/>
    </location>
</feature>
<name>A0AAV7EX96_ARIFI</name>
<dbReference type="Pfam" id="PF05641">
    <property type="entry name" value="Agenet"/>
    <property type="match status" value="1"/>
</dbReference>
<feature type="region of interest" description="Disordered" evidence="1">
    <location>
        <begin position="686"/>
        <end position="724"/>
    </location>
</feature>
<feature type="compositionally biased region" description="Basic and acidic residues" evidence="1">
    <location>
        <begin position="597"/>
        <end position="611"/>
    </location>
</feature>
<dbReference type="Proteomes" id="UP000825729">
    <property type="component" value="Unassembled WGS sequence"/>
</dbReference>
<feature type="compositionally biased region" description="Polar residues" evidence="1">
    <location>
        <begin position="934"/>
        <end position="952"/>
    </location>
</feature>
<feature type="region of interest" description="Disordered" evidence="1">
    <location>
        <begin position="1617"/>
        <end position="1673"/>
    </location>
</feature>
<feature type="region of interest" description="Disordered" evidence="1">
    <location>
        <begin position="932"/>
        <end position="1012"/>
    </location>
</feature>
<feature type="compositionally biased region" description="Polar residues" evidence="1">
    <location>
        <begin position="694"/>
        <end position="711"/>
    </location>
</feature>
<protein>
    <recommendedName>
        <fullName evidence="2">Agenet domain-containing protein</fullName>
    </recommendedName>
</protein>
<dbReference type="InterPro" id="IPR055274">
    <property type="entry name" value="SWO1"/>
</dbReference>
<accession>A0AAV7EX96</accession>
<feature type="domain" description="Agenet" evidence="2">
    <location>
        <begin position="1815"/>
        <end position="1873"/>
    </location>
</feature>
<feature type="compositionally biased region" description="Basic and acidic residues" evidence="1">
    <location>
        <begin position="2137"/>
        <end position="2152"/>
    </location>
</feature>
<dbReference type="InterPro" id="IPR008395">
    <property type="entry name" value="Agenet-like_dom"/>
</dbReference>
<dbReference type="EMBL" id="JAINDJ010000003">
    <property type="protein sequence ID" value="KAG9452277.1"/>
    <property type="molecule type" value="Genomic_DNA"/>
</dbReference>
<feature type="region of interest" description="Disordered" evidence="1">
    <location>
        <begin position="1998"/>
        <end position="2081"/>
    </location>
</feature>
<feature type="region of interest" description="Disordered" evidence="1">
    <location>
        <begin position="838"/>
        <end position="858"/>
    </location>
</feature>
<feature type="compositionally biased region" description="Low complexity" evidence="1">
    <location>
        <begin position="975"/>
        <end position="986"/>
    </location>
</feature>
<feature type="compositionally biased region" description="Basic and acidic residues" evidence="1">
    <location>
        <begin position="1634"/>
        <end position="1648"/>
    </location>
</feature>
<feature type="region of interest" description="Disordered" evidence="1">
    <location>
        <begin position="1902"/>
        <end position="1923"/>
    </location>
</feature>
<comment type="caution">
    <text evidence="3">The sequence shown here is derived from an EMBL/GenBank/DDBJ whole genome shotgun (WGS) entry which is preliminary data.</text>
</comment>
<feature type="compositionally biased region" description="Polar residues" evidence="1">
    <location>
        <begin position="223"/>
        <end position="247"/>
    </location>
</feature>
<reference evidence="3 4" key="1">
    <citation type="submission" date="2021-07" db="EMBL/GenBank/DDBJ databases">
        <title>The Aristolochia fimbriata genome: insights into angiosperm evolution, floral development and chemical biosynthesis.</title>
        <authorList>
            <person name="Jiao Y."/>
        </authorList>
    </citation>
    <scope>NUCLEOTIDE SEQUENCE [LARGE SCALE GENOMIC DNA]</scope>
    <source>
        <strain evidence="3">IBCAS-2021</strain>
        <tissue evidence="3">Leaf</tissue>
    </source>
</reference>
<feature type="region of interest" description="Disordered" evidence="1">
    <location>
        <begin position="764"/>
        <end position="797"/>
    </location>
</feature>
<feature type="region of interest" description="Disordered" evidence="1">
    <location>
        <begin position="1127"/>
        <end position="1164"/>
    </location>
</feature>
<feature type="compositionally biased region" description="Basic and acidic residues" evidence="1">
    <location>
        <begin position="306"/>
        <end position="315"/>
    </location>
</feature>
<feature type="compositionally biased region" description="Basic and acidic residues" evidence="1">
    <location>
        <begin position="840"/>
        <end position="852"/>
    </location>
</feature>
<feature type="region of interest" description="Disordered" evidence="1">
    <location>
        <begin position="223"/>
        <end position="280"/>
    </location>
</feature>
<feature type="compositionally biased region" description="Polar residues" evidence="1">
    <location>
        <begin position="2204"/>
        <end position="2214"/>
    </location>
</feature>
<feature type="compositionally biased region" description="Polar residues" evidence="1">
    <location>
        <begin position="566"/>
        <end position="575"/>
    </location>
</feature>
<dbReference type="SMART" id="SM00743">
    <property type="entry name" value="Agenet"/>
    <property type="match status" value="2"/>
</dbReference>
<feature type="compositionally biased region" description="Polar residues" evidence="1">
    <location>
        <begin position="271"/>
        <end position="280"/>
    </location>
</feature>
<dbReference type="CDD" id="cd20405">
    <property type="entry name" value="Tudor_Agenet_AtDUF_rpt1_3"/>
    <property type="match status" value="1"/>
</dbReference>
<evidence type="ECO:0000256" key="1">
    <source>
        <dbReference type="SAM" id="MobiDB-lite"/>
    </source>
</evidence>
<feature type="region of interest" description="Disordered" evidence="1">
    <location>
        <begin position="2110"/>
        <end position="2214"/>
    </location>
</feature>
<feature type="compositionally biased region" description="Basic and acidic residues" evidence="1">
    <location>
        <begin position="1914"/>
        <end position="1923"/>
    </location>
</feature>
<feature type="region of interest" description="Disordered" evidence="1">
    <location>
        <begin position="1695"/>
        <end position="1723"/>
    </location>
</feature>
<feature type="compositionally biased region" description="Polar residues" evidence="1">
    <location>
        <begin position="2168"/>
        <end position="2184"/>
    </location>
</feature>